<dbReference type="Proteomes" id="UP000017081">
    <property type="component" value="Unassembled WGS sequence"/>
</dbReference>
<comment type="caution">
    <text evidence="4">The sequence shown here is derived from an EMBL/GenBank/DDBJ whole genome shotgun (WGS) entry which is preliminary data.</text>
</comment>
<reference evidence="4 5" key="1">
    <citation type="submission" date="2013-08" db="EMBL/GenBank/DDBJ databases">
        <authorList>
            <person name="Weinstock G."/>
            <person name="Sodergren E."/>
            <person name="Wylie T."/>
            <person name="Fulton L."/>
            <person name="Fulton R."/>
            <person name="Fronick C."/>
            <person name="O'Laughlin M."/>
            <person name="Godfrey J."/>
            <person name="Miner T."/>
            <person name="Herter B."/>
            <person name="Appelbaum E."/>
            <person name="Cordes M."/>
            <person name="Lek S."/>
            <person name="Wollam A."/>
            <person name="Pepin K.H."/>
            <person name="Palsikar V.B."/>
            <person name="Mitreva M."/>
            <person name="Wilson R.K."/>
        </authorList>
    </citation>
    <scope>NUCLEOTIDE SEQUENCE [LARGE SCALE GENOMIC DNA]</scope>
    <source>
        <strain evidence="4 5">ATCC BAA-474</strain>
    </source>
</reference>
<evidence type="ECO:0008006" key="6">
    <source>
        <dbReference type="Google" id="ProtNLM"/>
    </source>
</evidence>
<name>U7VEJ7_9FUSO</name>
<evidence type="ECO:0000256" key="2">
    <source>
        <dbReference type="ARBA" id="ARBA00022573"/>
    </source>
</evidence>
<dbReference type="eggNOG" id="COG2099">
    <property type="taxonomic scope" value="Bacteria"/>
</dbReference>
<dbReference type="STRING" id="1319815.HMPREF0202_00153"/>
<sequence>MIWVIGGTKDSRDFIESFPFKEKLVVTTATEYGGKLLENIEDIKVFCKRLDLEGMNKFIEENNIEKIIDLSHPYAEEVSRNAIESSKVKEIDYIRFERENLVSEDGVIEFSELDIMIKYLEELEGNILVTLGSNNLHKFQNIKNKSNIYFRILPKWEMIKKAEDLGVLPKNIIAMQGPFSKELNVAMMRQLNIKYIVSKKGGNTGGEREKIDSAKEIGAISIMLSRPNVEYPVVFSHIEKLIKYII</sequence>
<dbReference type="HOGENOM" id="CLU_068627_0_0_0"/>
<organism evidence="4 5">
    <name type="scientific">Cetobacterium somerae ATCC BAA-474</name>
    <dbReference type="NCBI Taxonomy" id="1319815"/>
    <lineage>
        <taxon>Bacteria</taxon>
        <taxon>Fusobacteriati</taxon>
        <taxon>Fusobacteriota</taxon>
        <taxon>Fusobacteriia</taxon>
        <taxon>Fusobacteriales</taxon>
        <taxon>Fusobacteriaceae</taxon>
        <taxon>Cetobacterium</taxon>
    </lineage>
</organism>
<dbReference type="GO" id="GO:0009236">
    <property type="term" value="P:cobalamin biosynthetic process"/>
    <property type="evidence" value="ECO:0007669"/>
    <property type="project" value="UniProtKB-UniPathway"/>
</dbReference>
<keyword evidence="5" id="KW-1185">Reference proteome</keyword>
<keyword evidence="2" id="KW-0169">Cobalamin biosynthesis</keyword>
<evidence type="ECO:0000256" key="1">
    <source>
        <dbReference type="ARBA" id="ARBA00004953"/>
    </source>
</evidence>
<proteinExistence type="predicted"/>
<dbReference type="UniPathway" id="UPA00148"/>
<keyword evidence="3" id="KW-0560">Oxidoreductase</keyword>
<evidence type="ECO:0000313" key="4">
    <source>
        <dbReference type="EMBL" id="ERT69950.1"/>
    </source>
</evidence>
<protein>
    <recommendedName>
        <fullName evidence="6">Precorrin-6A reductase</fullName>
    </recommendedName>
</protein>
<accession>U7VEJ7</accession>
<dbReference type="GO" id="GO:0016994">
    <property type="term" value="F:precorrin-6A reductase activity"/>
    <property type="evidence" value="ECO:0007669"/>
    <property type="project" value="InterPro"/>
</dbReference>
<comment type="pathway">
    <text evidence="1">Cofactor biosynthesis; adenosylcobalamin biosynthesis.</text>
</comment>
<evidence type="ECO:0000256" key="3">
    <source>
        <dbReference type="ARBA" id="ARBA00023002"/>
    </source>
</evidence>
<dbReference type="PANTHER" id="PTHR36925:SF1">
    <property type="entry name" value="COBALT-PRECORRIN-6A REDUCTASE"/>
    <property type="match status" value="1"/>
</dbReference>
<dbReference type="PROSITE" id="PS51014">
    <property type="entry name" value="COBK_CBIJ"/>
    <property type="match status" value="1"/>
</dbReference>
<dbReference type="NCBIfam" id="TIGR00715">
    <property type="entry name" value="precor6x_red"/>
    <property type="match status" value="1"/>
</dbReference>
<gene>
    <name evidence="4" type="ORF">HMPREF0202_00153</name>
</gene>
<dbReference type="AlphaFoldDB" id="U7VEJ7"/>
<dbReference type="PANTHER" id="PTHR36925">
    <property type="entry name" value="COBALT-PRECORRIN-6A REDUCTASE"/>
    <property type="match status" value="1"/>
</dbReference>
<evidence type="ECO:0000313" key="5">
    <source>
        <dbReference type="Proteomes" id="UP000017081"/>
    </source>
</evidence>
<dbReference type="EMBL" id="AXZF01000005">
    <property type="protein sequence ID" value="ERT69950.1"/>
    <property type="molecule type" value="Genomic_DNA"/>
</dbReference>
<dbReference type="PATRIC" id="fig|1319815.3.peg.147"/>
<dbReference type="InterPro" id="IPR003723">
    <property type="entry name" value="Precorrin-6x_reduct"/>
</dbReference>
<dbReference type="RefSeq" id="WP_023049702.1">
    <property type="nucleotide sequence ID" value="NZ_CP173062.2"/>
</dbReference>
<dbReference type="Pfam" id="PF02571">
    <property type="entry name" value="CbiJ"/>
    <property type="match status" value="1"/>
</dbReference>